<evidence type="ECO:0000313" key="2">
    <source>
        <dbReference type="Proteomes" id="UP000436088"/>
    </source>
</evidence>
<protein>
    <submittedName>
        <fullName evidence="1">Uncharacterized protein</fullName>
    </submittedName>
</protein>
<organism evidence="1 2">
    <name type="scientific">Hibiscus syriacus</name>
    <name type="common">Rose of Sharon</name>
    <dbReference type="NCBI Taxonomy" id="106335"/>
    <lineage>
        <taxon>Eukaryota</taxon>
        <taxon>Viridiplantae</taxon>
        <taxon>Streptophyta</taxon>
        <taxon>Embryophyta</taxon>
        <taxon>Tracheophyta</taxon>
        <taxon>Spermatophyta</taxon>
        <taxon>Magnoliopsida</taxon>
        <taxon>eudicotyledons</taxon>
        <taxon>Gunneridae</taxon>
        <taxon>Pentapetalae</taxon>
        <taxon>rosids</taxon>
        <taxon>malvids</taxon>
        <taxon>Malvales</taxon>
        <taxon>Malvaceae</taxon>
        <taxon>Malvoideae</taxon>
        <taxon>Hibiscus</taxon>
    </lineage>
</organism>
<keyword evidence="2" id="KW-1185">Reference proteome</keyword>
<dbReference type="Proteomes" id="UP000436088">
    <property type="component" value="Unassembled WGS sequence"/>
</dbReference>
<gene>
    <name evidence="1" type="ORF">F3Y22_tig00111743pilonHSYRG00076</name>
</gene>
<dbReference type="AlphaFoldDB" id="A0A6A2Y2E6"/>
<comment type="caution">
    <text evidence="1">The sequence shown here is derived from an EMBL/GenBank/DDBJ whole genome shotgun (WGS) entry which is preliminary data.</text>
</comment>
<sequence length="203" mass="21963">MLSLLSGSSSKQSMLSFNIRRASSIQRCPLRLESVKRSSSASALSPFMIVNIASDNSTSFPSCIKTASFPVISSSRTTPKAYTSISADRARLTLAIFSLKSRSSSTLSLQISLCKYFGVGDGTNCVFSVTVLTVRDLVISDFGFDGLPVALKRIPKLPGWERFEFDKDAPLDDEEVEDAKAAFTSFRLFLAGQPSIVLGPPKS</sequence>
<accession>A0A6A2Y2E6</accession>
<proteinExistence type="predicted"/>
<dbReference type="EMBL" id="VEPZ02001416">
    <property type="protein sequence ID" value="KAE8674615.1"/>
    <property type="molecule type" value="Genomic_DNA"/>
</dbReference>
<reference evidence="1" key="1">
    <citation type="submission" date="2019-09" db="EMBL/GenBank/DDBJ databases">
        <title>Draft genome information of white flower Hibiscus syriacus.</title>
        <authorList>
            <person name="Kim Y.-M."/>
        </authorList>
    </citation>
    <scope>NUCLEOTIDE SEQUENCE [LARGE SCALE GENOMIC DNA]</scope>
    <source>
        <strain evidence="1">YM2019G1</strain>
    </source>
</reference>
<name>A0A6A2Y2E6_HIBSY</name>
<evidence type="ECO:0000313" key="1">
    <source>
        <dbReference type="EMBL" id="KAE8674615.1"/>
    </source>
</evidence>